<name>A0A7N2KRJ6_QUELO</name>
<keyword evidence="4" id="KW-0804">Transcription</keyword>
<dbReference type="InterPro" id="IPR008676">
    <property type="entry name" value="MRG"/>
</dbReference>
<accession>A0A7N2KRJ6</accession>
<keyword evidence="8" id="KW-1185">Reference proteome</keyword>
<dbReference type="PANTHER" id="PTHR10880:SF44">
    <property type="entry name" value="PROTEIN MRG2"/>
    <property type="match status" value="1"/>
</dbReference>
<dbReference type="EnsemblPlants" id="QL02p003600:mrna">
    <property type="protein sequence ID" value="QL02p003600:mrna"/>
    <property type="gene ID" value="QL02p003600"/>
</dbReference>
<sequence>MYLSPVKDFGLCSLLQLVKLPRAPNADDILKKYLAYRMKKDDSIANSVGEILKGLRCYFDKALPAILLYKSERRQYKEAISVNVSPSTVYGAEHLLRLLVKLPELLYYAKIEEETLMELQFLQKHRSAFFLSTYHVPEDIETSTNKCLCFMSLVLKRLCKRGYIAGQCIRKKHARQTHSPVKNASYCWNYVNTISPLQ</sequence>
<evidence type="ECO:0000256" key="5">
    <source>
        <dbReference type="ARBA" id="ARBA00023242"/>
    </source>
</evidence>
<evidence type="ECO:0000313" key="8">
    <source>
        <dbReference type="Proteomes" id="UP000594261"/>
    </source>
</evidence>
<reference evidence="8" key="1">
    <citation type="journal article" date="2016" name="G3 (Bethesda)">
        <title>First Draft Assembly and Annotation of the Genome of a California Endemic Oak Quercus lobata Nee (Fagaceae).</title>
        <authorList>
            <person name="Sork V.L."/>
            <person name="Fitz-Gibbon S.T."/>
            <person name="Puiu D."/>
            <person name="Crepeau M."/>
            <person name="Gugger P.F."/>
            <person name="Sherman R."/>
            <person name="Stevens K."/>
            <person name="Langley C.H."/>
            <person name="Pellegrini M."/>
            <person name="Salzberg S.L."/>
        </authorList>
    </citation>
    <scope>NUCLEOTIDE SEQUENCE [LARGE SCALE GENOMIC DNA]</scope>
    <source>
        <strain evidence="8">cv. SW786</strain>
    </source>
</reference>
<evidence type="ECO:0000256" key="3">
    <source>
        <dbReference type="ARBA" id="ARBA00023015"/>
    </source>
</evidence>
<keyword evidence="3" id="KW-0805">Transcription regulation</keyword>
<dbReference type="InParanoid" id="A0A7N2KRJ6"/>
<organism evidence="7 8">
    <name type="scientific">Quercus lobata</name>
    <name type="common">Valley oak</name>
    <dbReference type="NCBI Taxonomy" id="97700"/>
    <lineage>
        <taxon>Eukaryota</taxon>
        <taxon>Viridiplantae</taxon>
        <taxon>Streptophyta</taxon>
        <taxon>Embryophyta</taxon>
        <taxon>Tracheophyta</taxon>
        <taxon>Spermatophyta</taxon>
        <taxon>Magnoliopsida</taxon>
        <taxon>eudicotyledons</taxon>
        <taxon>Gunneridae</taxon>
        <taxon>Pentapetalae</taxon>
        <taxon>rosids</taxon>
        <taxon>fabids</taxon>
        <taxon>Fagales</taxon>
        <taxon>Fagaceae</taxon>
        <taxon>Quercus</taxon>
    </lineage>
</organism>
<keyword evidence="5" id="KW-0539">Nucleus</keyword>
<keyword evidence="2" id="KW-0156">Chromatin regulator</keyword>
<dbReference type="GO" id="GO:0006355">
    <property type="term" value="P:regulation of DNA-templated transcription"/>
    <property type="evidence" value="ECO:0007669"/>
    <property type="project" value="InterPro"/>
</dbReference>
<protein>
    <recommendedName>
        <fullName evidence="6">MRG domain-containing protein</fullName>
    </recommendedName>
</protein>
<feature type="domain" description="MRG" evidence="6">
    <location>
        <begin position="15"/>
        <end position="134"/>
    </location>
</feature>
<evidence type="ECO:0000313" key="7">
    <source>
        <dbReference type="EnsemblPlants" id="QL02p003600:mrna"/>
    </source>
</evidence>
<dbReference type="Gene3D" id="1.10.274.30">
    <property type="entry name" value="MRG domain"/>
    <property type="match status" value="1"/>
</dbReference>
<evidence type="ECO:0000256" key="2">
    <source>
        <dbReference type="ARBA" id="ARBA00022853"/>
    </source>
</evidence>
<dbReference type="PANTHER" id="PTHR10880">
    <property type="entry name" value="MORTALITY FACTOR 4-LIKE PROTEIN"/>
    <property type="match status" value="1"/>
</dbReference>
<dbReference type="Proteomes" id="UP000594261">
    <property type="component" value="Chromosome 2"/>
</dbReference>
<dbReference type="AlphaFoldDB" id="A0A7N2KRJ6"/>
<comment type="subcellular location">
    <subcellularLocation>
        <location evidence="1">Nucleus</location>
    </subcellularLocation>
</comment>
<evidence type="ECO:0000256" key="4">
    <source>
        <dbReference type="ARBA" id="ARBA00023163"/>
    </source>
</evidence>
<dbReference type="GO" id="GO:0000123">
    <property type="term" value="C:histone acetyltransferase complex"/>
    <property type="evidence" value="ECO:0007669"/>
    <property type="project" value="TreeGrafter"/>
</dbReference>
<proteinExistence type="predicted"/>
<dbReference type="InterPro" id="IPR038217">
    <property type="entry name" value="MRG_C_sf"/>
</dbReference>
<dbReference type="PROSITE" id="PS51640">
    <property type="entry name" value="MRG"/>
    <property type="match status" value="1"/>
</dbReference>
<reference evidence="7" key="2">
    <citation type="submission" date="2021-01" db="UniProtKB">
        <authorList>
            <consortium name="EnsemblPlants"/>
        </authorList>
    </citation>
    <scope>IDENTIFICATION</scope>
</reference>
<evidence type="ECO:0000259" key="6">
    <source>
        <dbReference type="Pfam" id="PF05712"/>
    </source>
</evidence>
<evidence type="ECO:0000256" key="1">
    <source>
        <dbReference type="ARBA" id="ARBA00004123"/>
    </source>
</evidence>
<dbReference type="InterPro" id="IPR026541">
    <property type="entry name" value="MRG_dom"/>
</dbReference>
<dbReference type="GO" id="GO:0005634">
    <property type="term" value="C:nucleus"/>
    <property type="evidence" value="ECO:0007669"/>
    <property type="project" value="UniProtKB-SubCell"/>
</dbReference>
<dbReference type="Gramene" id="QL02p003600:mrna">
    <property type="protein sequence ID" value="QL02p003600:mrna"/>
    <property type="gene ID" value="QL02p003600"/>
</dbReference>
<dbReference type="Pfam" id="PF05712">
    <property type="entry name" value="MRG"/>
    <property type="match status" value="1"/>
</dbReference>
<dbReference type="GO" id="GO:0006325">
    <property type="term" value="P:chromatin organization"/>
    <property type="evidence" value="ECO:0007669"/>
    <property type="project" value="UniProtKB-KW"/>
</dbReference>